<feature type="compositionally biased region" description="Acidic residues" evidence="1">
    <location>
        <begin position="498"/>
        <end position="511"/>
    </location>
</feature>
<evidence type="ECO:0000313" key="2">
    <source>
        <dbReference type="EMBL" id="PHJ25511.1"/>
    </source>
</evidence>
<accession>A0A2C6KND3</accession>
<dbReference type="InterPro" id="IPR050899">
    <property type="entry name" value="DDRGK_domain-containing"/>
</dbReference>
<feature type="compositionally biased region" description="Low complexity" evidence="1">
    <location>
        <begin position="211"/>
        <end position="233"/>
    </location>
</feature>
<feature type="compositionally biased region" description="Low complexity" evidence="1">
    <location>
        <begin position="1956"/>
        <end position="1972"/>
    </location>
</feature>
<feature type="compositionally biased region" description="Basic and acidic residues" evidence="1">
    <location>
        <begin position="152"/>
        <end position="161"/>
    </location>
</feature>
<feature type="region of interest" description="Disordered" evidence="1">
    <location>
        <begin position="1331"/>
        <end position="1445"/>
    </location>
</feature>
<comment type="caution">
    <text evidence="2">The sequence shown here is derived from an EMBL/GenBank/DDBJ whole genome shotgun (WGS) entry which is preliminary data.</text>
</comment>
<reference evidence="2 3" key="1">
    <citation type="journal article" date="2017" name="Int. J. Parasitol.">
        <title>The genome of the protozoan parasite Cystoisospora suis and a reverse vaccinology approach to identify vaccine candidates.</title>
        <authorList>
            <person name="Palmieri N."/>
            <person name="Shrestha A."/>
            <person name="Ruttkowski B."/>
            <person name="Beck T."/>
            <person name="Vogl C."/>
            <person name="Tomley F."/>
            <person name="Blake D.P."/>
            <person name="Joachim A."/>
        </authorList>
    </citation>
    <scope>NUCLEOTIDE SEQUENCE [LARGE SCALE GENOMIC DNA]</scope>
    <source>
        <strain evidence="2 3">Wien I</strain>
    </source>
</reference>
<feature type="compositionally biased region" description="Basic and acidic residues" evidence="1">
    <location>
        <begin position="1842"/>
        <end position="1860"/>
    </location>
</feature>
<feature type="compositionally biased region" description="Low complexity" evidence="1">
    <location>
        <begin position="2543"/>
        <end position="2557"/>
    </location>
</feature>
<feature type="region of interest" description="Disordered" evidence="1">
    <location>
        <begin position="1826"/>
        <end position="1909"/>
    </location>
</feature>
<dbReference type="RefSeq" id="XP_067927157.1">
    <property type="nucleotide sequence ID" value="XM_068060866.1"/>
</dbReference>
<feature type="compositionally biased region" description="Basic and acidic residues" evidence="1">
    <location>
        <begin position="1980"/>
        <end position="1989"/>
    </location>
</feature>
<gene>
    <name evidence="2" type="ORF">CSUI_000633</name>
</gene>
<feature type="compositionally biased region" description="Basic and acidic residues" evidence="1">
    <location>
        <begin position="96"/>
        <end position="115"/>
    </location>
</feature>
<dbReference type="GO" id="GO:0044389">
    <property type="term" value="F:ubiquitin-like protein ligase binding"/>
    <property type="evidence" value="ECO:0007669"/>
    <property type="project" value="TreeGrafter"/>
</dbReference>
<feature type="region of interest" description="Disordered" evidence="1">
    <location>
        <begin position="1753"/>
        <end position="1814"/>
    </location>
</feature>
<feature type="compositionally biased region" description="Polar residues" evidence="1">
    <location>
        <begin position="1866"/>
        <end position="1888"/>
    </location>
</feature>
<dbReference type="PROSITE" id="PS51257">
    <property type="entry name" value="PROKAR_LIPOPROTEIN"/>
    <property type="match status" value="1"/>
</dbReference>
<feature type="compositionally biased region" description="Basic and acidic residues" evidence="1">
    <location>
        <begin position="47"/>
        <end position="66"/>
    </location>
</feature>
<feature type="compositionally biased region" description="Basic and acidic residues" evidence="1">
    <location>
        <begin position="122"/>
        <end position="133"/>
    </location>
</feature>
<dbReference type="InterPro" id="IPR036322">
    <property type="entry name" value="WD40_repeat_dom_sf"/>
</dbReference>
<feature type="compositionally biased region" description="Basic and acidic residues" evidence="1">
    <location>
        <begin position="926"/>
        <end position="939"/>
    </location>
</feature>
<feature type="compositionally biased region" description="Acidic residues" evidence="1">
    <location>
        <begin position="963"/>
        <end position="974"/>
    </location>
</feature>
<dbReference type="EMBL" id="MIGC01000249">
    <property type="protein sequence ID" value="PHJ25511.1"/>
    <property type="molecule type" value="Genomic_DNA"/>
</dbReference>
<feature type="region of interest" description="Disordered" evidence="1">
    <location>
        <begin position="269"/>
        <end position="301"/>
    </location>
</feature>
<dbReference type="VEuPathDB" id="ToxoDB:CSUI_000633"/>
<feature type="compositionally biased region" description="Basic and acidic residues" evidence="1">
    <location>
        <begin position="2081"/>
        <end position="2102"/>
    </location>
</feature>
<feature type="compositionally biased region" description="Basic and acidic residues" evidence="1">
    <location>
        <begin position="903"/>
        <end position="919"/>
    </location>
</feature>
<feature type="region of interest" description="Disordered" evidence="1">
    <location>
        <begin position="175"/>
        <end position="242"/>
    </location>
</feature>
<evidence type="ECO:0000256" key="1">
    <source>
        <dbReference type="SAM" id="MobiDB-lite"/>
    </source>
</evidence>
<dbReference type="SUPFAM" id="SSF50978">
    <property type="entry name" value="WD40 repeat-like"/>
    <property type="match status" value="1"/>
</dbReference>
<feature type="compositionally biased region" description="Low complexity" evidence="1">
    <location>
        <begin position="271"/>
        <end position="284"/>
    </location>
</feature>
<feature type="compositionally biased region" description="Basic and acidic residues" evidence="1">
    <location>
        <begin position="1395"/>
        <end position="1413"/>
    </location>
</feature>
<dbReference type="Proteomes" id="UP000221165">
    <property type="component" value="Unassembled WGS sequence"/>
</dbReference>
<dbReference type="PANTHER" id="PTHR48176:SF1">
    <property type="entry name" value="DDRGK DOMAIN-CONTAINING PROTEIN 1"/>
    <property type="match status" value="1"/>
</dbReference>
<feature type="region of interest" description="Disordered" evidence="1">
    <location>
        <begin position="2251"/>
        <end position="2371"/>
    </location>
</feature>
<proteinExistence type="predicted"/>
<organism evidence="2 3">
    <name type="scientific">Cystoisospora suis</name>
    <dbReference type="NCBI Taxonomy" id="483139"/>
    <lineage>
        <taxon>Eukaryota</taxon>
        <taxon>Sar</taxon>
        <taxon>Alveolata</taxon>
        <taxon>Apicomplexa</taxon>
        <taxon>Conoidasida</taxon>
        <taxon>Coccidia</taxon>
        <taxon>Eucoccidiorida</taxon>
        <taxon>Eimeriorina</taxon>
        <taxon>Sarcocystidae</taxon>
        <taxon>Cystoisospora</taxon>
    </lineage>
</organism>
<dbReference type="GeneID" id="94424077"/>
<feature type="compositionally biased region" description="Basic and acidic residues" evidence="1">
    <location>
        <begin position="2263"/>
        <end position="2286"/>
    </location>
</feature>
<feature type="region of interest" description="Disordered" evidence="1">
    <location>
        <begin position="493"/>
        <end position="529"/>
    </location>
</feature>
<feature type="compositionally biased region" description="Basic and acidic residues" evidence="1">
    <location>
        <begin position="512"/>
        <end position="529"/>
    </location>
</feature>
<feature type="compositionally biased region" description="Basic and acidic residues" evidence="1">
    <location>
        <begin position="1357"/>
        <end position="1387"/>
    </location>
</feature>
<feature type="compositionally biased region" description="Basic and acidic residues" evidence="1">
    <location>
        <begin position="2460"/>
        <end position="2493"/>
    </location>
</feature>
<sequence length="3006" mass="335816">MWAADRFRRDHGKEVADVCFASSPSSSFSSSSSCSPYPYPLPQQDGPFREIRRREEKTFHRREEKMNLSASSYSSYPPPASPNVSGSLHGGGLGYGKEDEVIDVSRQEEQKEKKMMMLMDSSQREKREDRKEQEEEEEGHFFYSYSNQLGTTKREEKEECSSKEYVAYNNRFSVGSSMAFSPSLPRPSPLYRQAEKEEEEDPSRSSITGNLPSSSPSSPLQYLSSSSSSSLPSPFSPPPQPSFQSIYPCSSSSSLSNSFSADIPVSQAACSPRSSIPPHLLSSSSREEEEEEEESFPSFSLFTGGAGTGVGPIADLYVQHVSVEGCRENGECFVEYIFFLNHRRPGDASPPPPPTTSLQCGEDVFFPGEGRKKLLLSSMDGGSSFRHGLTLSSSSNPLTIRALKQQKKKEEERGVLLSASGTYGSNIIMGGMSGRGVYTPDNNQMMKTNGGMFFSTDDPSPSLPLFPARHLMNGPENFFQQEQREVELSVLPSSIGFSDEDDDKEEEEEIGNSERKEEEKKDKEEDVDKNEEMRMSLVNAYLLKRREKAKKRMKKNSLLYPPVSYEKMKKDIIARQLSQSCLKKPHEGGALRRGEETITTKRDKNLVFTARKKDSHTEIGEMYTRESEISVGVKGGKRKARGGGGEEEEKESHMRRTEVVVMRRDEESEQRERGGEEERNEVLSPSSVLLFETDTREATGMSSMEKEKVERNVEEIGREREIDHDEFSKPISFYPSPEGESRRRKEDEEEEERLSREQSRRHSERERREEEEVRNHSNRSTPGFSQPSSSAFQKQSPTSSPYHPRSRHTSFPTPLPRARKMTENVRKDFSSSRLSPPSSSSPGFSRDLLPPIVSRKRYRHFVALHAYLTSLYPRVPSLPPRLPLLPLLAPHVYAALKSLHRQSEALHEEESEGSYRSESEEGTSPRSDHGRQEGRRRKEEEDDHDDDMNKKKRKEAFLLRREEEEEEGEEEEGYGESFRFHYRENHRDPVRASPSKTQPSSPSSSFPLLSSSSSSSSSQASSSPSLPFFSFFTPPINMLSFPSASFSGYACGSAPIPPRGTWAPSSSSSSFHSSSSLHVTSRGSKNSSGLLGLQLVYQRQRHLIAYVSELLRRTDITGDPQVLSFFGLSARSKRRRRRRLEVEGEEEEQDATRKKICMTRQEISHLPRTGQWERRRKLRDKKGDIDPSLHHVDVCLECASGLVSIHPLRPLLLLQFRGGQNRVTCGALVTHDVLGDSPFFSSCSLPTSSSRNNDVKREDHHDGIFSLMDFSSFFRLPYYLFVFLLHETSSSFFSRMLTRLKQQGSHLSPNPLRLQQELLLYEGLLEEGRGNFQEKNDRSKESDLSSSSSSLLGNRSIGHDTHVSVETTGHEKEQRAIDPRGRDRRESNAGLLDVGNEREKVLKGQKEKDDQRQSYESGPLSSSLSKTRVVIGEEEEEEEKQKAPPKFFKKTAAHPFRKTSFITTTSVSLQDMVNLNVSLMKRYYRGHMFMAMKMKKEMVTMIPAGGECTSHISTFSSSSLMSSLPAYSRDSFSSSLSSRSSLWPSSSSSLLLPHRHHVNPDPPTPFMKHSSDIPFSSFSPSSASSLPPFHPSFSHNDLSSSAFSLPSSAFSSHAGRTSSSPRESSHLTPSQAHILNQFRLFKQETAGCLSRRSSVCCFSSSLSLFFIGLSNGSIACGAVFPHSPGTKNTTTSRLPATMNETTKPDEKIRRDVKEEGRKMMIMTGGRGVDQGVKRLSVKEDCLPEGLVHEDGAERRRLIEKNEQKRGKRSSFPSDSCHLHEEMPQHSGGDLQETADEKQRQRGNSQRGIRGEEAVYEEGTKICGVSSSASYTPEITEGGGVHTPDHRRRENASRPSKDSRDKKKTFSLHSGQQSPLHTRTKGSQRSNFGGVNRSKGRVSMLNTPSSSSAAPRSRAALSACSVPFIFPCSSVASHDVEEAQELPTPRRISSESEKKVSTSSSLSVRSRGSHSSSIPTPFHSSDGKDRERLSHNSRVSSHHARSPFSSTSTSRTVSVRANEGGEEEEEKKNKNSRGGESLACGACPSGVQGSSPLSSSTRGHYDMRTAKSENAFYRTASSQVEGRYDNERMEKEKKKKEEEEPKRGVYGGDGICRPRRHRRGLPQFTSHRGSVSVLLTTDISLPRVASSLPSRQQAFSCDRGRLERSPRKEEEREAREGSCPSVLTLLISAGRDRQVYVHHGRTGELLVQQEISADGAARVGQIDESLSLLFFGCEDGSICIYRIHVTMLAVSTSPSLGRSRHRGKENDRGDVEERSRGLGSREVKTDKEEEEEVSISARESPFPYPPSSASLSSNMLQEPSGERSDTKIENPSERRTTENRSPSTTKEMAERSPTPSASLGIPTEEEGSRKRDTMLGRSTLSYDAWPTHSIHTPPSVYHRDERKVEKMLSMRSSTSSSRACLNERMDQHASLVYLPRVRLNIVYVAKGGIPRPLPGVLSDEGSSRDKGGERLERKDQGGSSDDVHQQEKEEERKKSYGVCAESEVYTQSHRIDALCIAPERQLLFTAAIEGWVHVWRYHIEKQQSKISSSSSSPQSLSSFARRRGRHDEGVSSRQGLRAVGETGKIRKENEERSVKESSMEMSQSFPFSSPSSPTSLLLHRCGSSSSCFESICPSLEKKELRRAVQREDEKEDEKREQGEMKPERKIGPSTSLMFASSRASPDTQPPLGRCVQDCHRGGSASVFGEYNCEVGRSEEKVVECINCSSSSLEVTRTSMKTAVRLELLGRLDCLPSKSRVGALAWWSEGSVLAVASGEKKKRSHSAFLLPSQQKGEAKSGVLGGIISFLALGQGSEGPYSRRSSGGRRWFDRHHGTVSPYGDGWSKSRSGHANMWSDDPLYRHLDRRTEEEEEKKMNHLARQKKKGDDPVCERLSFNHLKATTPLGDDYPTEDNLLRGDGASYLPGVYGSSSRIPCETGVCLQRDSSFIALLRDKLTERREKAGGFEGGMVCVWRAHAEGIVEMWILEDEKMMITVDTAGIIKLWLLPPVK</sequence>
<feature type="compositionally biased region" description="Low complexity" evidence="1">
    <location>
        <begin position="2598"/>
        <end position="2612"/>
    </location>
</feature>
<feature type="compositionally biased region" description="Basic and acidic residues" evidence="1">
    <location>
        <begin position="612"/>
        <end position="628"/>
    </location>
</feature>
<feature type="region of interest" description="Disordered" evidence="1">
    <location>
        <begin position="2154"/>
        <end position="2174"/>
    </location>
</feature>
<feature type="region of interest" description="Disordered" evidence="1">
    <location>
        <begin position="1936"/>
        <end position="2057"/>
    </location>
</feature>
<feature type="compositionally biased region" description="Basic and acidic residues" evidence="1">
    <location>
        <begin position="2157"/>
        <end position="2174"/>
    </location>
</feature>
<dbReference type="PANTHER" id="PTHR48176">
    <property type="entry name" value="DDRGK DOMAIN-CONTAINING PROTEIN 1"/>
    <property type="match status" value="1"/>
</dbReference>
<feature type="compositionally biased region" description="Basic and acidic residues" evidence="1">
    <location>
        <begin position="704"/>
        <end position="728"/>
    </location>
</feature>
<feature type="compositionally biased region" description="Low complexity" evidence="1">
    <location>
        <begin position="2043"/>
        <end position="2055"/>
    </location>
</feature>
<feature type="compositionally biased region" description="Basic and acidic residues" evidence="1">
    <location>
        <begin position="2582"/>
        <end position="2597"/>
    </location>
</feature>
<dbReference type="OrthoDB" id="332947at2759"/>
<feature type="compositionally biased region" description="Basic and acidic residues" evidence="1">
    <location>
        <begin position="1753"/>
        <end position="1764"/>
    </location>
</feature>
<feature type="compositionally biased region" description="Low complexity" evidence="1">
    <location>
        <begin position="831"/>
        <end position="849"/>
    </location>
</feature>
<protein>
    <submittedName>
        <fullName evidence="2">Px domain protein</fullName>
    </submittedName>
</protein>
<feature type="compositionally biased region" description="Basic and acidic residues" evidence="1">
    <location>
        <begin position="1331"/>
        <end position="1343"/>
    </location>
</feature>
<evidence type="ECO:0000313" key="3">
    <source>
        <dbReference type="Proteomes" id="UP000221165"/>
    </source>
</evidence>
<feature type="compositionally biased region" description="Basic and acidic residues" evidence="1">
    <location>
        <begin position="2641"/>
        <end position="2665"/>
    </location>
</feature>
<feature type="region of interest" description="Disordered" evidence="1">
    <location>
        <begin position="21"/>
        <end position="161"/>
    </location>
</feature>
<feature type="compositionally biased region" description="Basic and acidic residues" evidence="1">
    <location>
        <begin position="753"/>
        <end position="775"/>
    </location>
</feature>
<name>A0A2C6KND3_9APIC</name>
<feature type="compositionally biased region" description="Low complexity" evidence="1">
    <location>
        <begin position="992"/>
        <end position="1020"/>
    </location>
</feature>
<feature type="compositionally biased region" description="Polar residues" evidence="1">
    <location>
        <begin position="2306"/>
        <end position="2316"/>
    </location>
</feature>
<feature type="region of interest" description="Disordered" evidence="1">
    <location>
        <begin position="903"/>
        <end position="1020"/>
    </location>
</feature>
<feature type="compositionally biased region" description="Basic and acidic residues" evidence="1">
    <location>
        <begin position="978"/>
        <end position="990"/>
    </location>
</feature>
<feature type="compositionally biased region" description="Polar residues" evidence="1">
    <location>
        <begin position="778"/>
        <end position="801"/>
    </location>
</feature>
<feature type="region of interest" description="Disordered" evidence="1">
    <location>
        <begin position="2078"/>
        <end position="2122"/>
    </location>
</feature>
<keyword evidence="3" id="KW-1185">Reference proteome</keyword>
<feature type="compositionally biased region" description="Basic and acidic residues" evidence="1">
    <location>
        <begin position="650"/>
        <end position="681"/>
    </location>
</feature>
<feature type="compositionally biased region" description="Basic and acidic residues" evidence="1">
    <location>
        <begin position="2319"/>
        <end position="2337"/>
    </location>
</feature>
<feature type="compositionally biased region" description="Low complexity" evidence="1">
    <location>
        <begin position="22"/>
        <end position="36"/>
    </location>
</feature>
<feature type="region of interest" description="Disordered" evidence="1">
    <location>
        <begin position="2452"/>
        <end position="2495"/>
    </location>
</feature>
<feature type="compositionally biased region" description="Basic and acidic residues" evidence="1">
    <location>
        <begin position="820"/>
        <end position="830"/>
    </location>
</feature>
<feature type="region of interest" description="Disordered" evidence="1">
    <location>
        <begin position="612"/>
        <end position="850"/>
    </location>
</feature>
<feature type="compositionally biased region" description="Low complexity" evidence="1">
    <location>
        <begin position="2004"/>
        <end position="2017"/>
    </location>
</feature>
<feature type="region of interest" description="Disordered" evidence="1">
    <location>
        <begin position="2641"/>
        <end position="2666"/>
    </location>
</feature>
<feature type="region of interest" description="Disordered" evidence="1">
    <location>
        <begin position="2542"/>
        <end position="2612"/>
    </location>
</feature>